<dbReference type="InterPro" id="IPR013049">
    <property type="entry name" value="Spo11/TopoVI_A_N"/>
</dbReference>
<dbReference type="GO" id="GO:0046872">
    <property type="term" value="F:metal ion binding"/>
    <property type="evidence" value="ECO:0007669"/>
    <property type="project" value="UniProtKB-KW"/>
</dbReference>
<protein>
    <recommendedName>
        <fullName evidence="5">DNA topoisomerase (ATP-hydrolyzing)</fullName>
        <ecNumber evidence="5">5.6.2.2</ecNumber>
    </recommendedName>
</protein>
<dbReference type="InterPro" id="IPR036078">
    <property type="entry name" value="Spo11/TopoVI_A_sf"/>
</dbReference>
<evidence type="ECO:0000256" key="11">
    <source>
        <dbReference type="ARBA" id="ARBA00023242"/>
    </source>
</evidence>
<dbReference type="GO" id="GO:0003918">
    <property type="term" value="F:DNA topoisomerase type II (double strand cut, ATP-hydrolyzing) activity"/>
    <property type="evidence" value="ECO:0007669"/>
    <property type="project" value="UniProtKB-UniRule"/>
</dbReference>
<evidence type="ECO:0000256" key="12">
    <source>
        <dbReference type="PROSITE-ProRule" id="PRU01385"/>
    </source>
</evidence>
<dbReference type="InterPro" id="IPR002815">
    <property type="entry name" value="Spo11/TopoVI_A"/>
</dbReference>
<dbReference type="EMBL" id="JH816409">
    <property type="protein sequence ID" value="EKC34523.1"/>
    <property type="molecule type" value="Genomic_DNA"/>
</dbReference>
<dbReference type="GO" id="GO:0000228">
    <property type="term" value="C:nuclear chromosome"/>
    <property type="evidence" value="ECO:0007669"/>
    <property type="project" value="TreeGrafter"/>
</dbReference>
<dbReference type="InterPro" id="IPR013048">
    <property type="entry name" value="Meiotic_Spo11"/>
</dbReference>
<comment type="similarity">
    <text evidence="4 12">Belongs to the TOP6A family.</text>
</comment>
<dbReference type="SUPFAM" id="SSF56726">
    <property type="entry name" value="DNA topoisomerase IV, alpha subunit"/>
    <property type="match status" value="1"/>
</dbReference>
<proteinExistence type="inferred from homology"/>
<dbReference type="InParanoid" id="K1QL12"/>
<keyword evidence="10 12" id="KW-0413">Isomerase</keyword>
<evidence type="ECO:0000256" key="10">
    <source>
        <dbReference type="ARBA" id="ARBA00023235"/>
    </source>
</evidence>
<gene>
    <name evidence="15" type="ORF">CGI_10009473</name>
</gene>
<dbReference type="AlphaFoldDB" id="K1QL12"/>
<comment type="catalytic activity">
    <reaction evidence="1 12">
        <text>ATP-dependent breakage, passage and rejoining of double-stranded DNA.</text>
        <dbReference type="EC" id="5.6.2.2"/>
    </reaction>
</comment>
<comment type="cofactor">
    <cofactor evidence="2">
        <name>Mg(2+)</name>
        <dbReference type="ChEBI" id="CHEBI:18420"/>
    </cofactor>
</comment>
<feature type="domain" description="Spo11/DNA topoisomerase VI subunit A N-terminal" evidence="13">
    <location>
        <begin position="328"/>
        <end position="389"/>
    </location>
</feature>
<evidence type="ECO:0000259" key="14">
    <source>
        <dbReference type="Pfam" id="PF21180"/>
    </source>
</evidence>
<keyword evidence="11" id="KW-0539">Nucleus</keyword>
<evidence type="ECO:0000256" key="4">
    <source>
        <dbReference type="ARBA" id="ARBA00006559"/>
    </source>
</evidence>
<evidence type="ECO:0000256" key="5">
    <source>
        <dbReference type="ARBA" id="ARBA00012895"/>
    </source>
</evidence>
<comment type="subcellular location">
    <subcellularLocation>
        <location evidence="3">Nucleus</location>
    </subcellularLocation>
</comment>
<dbReference type="InterPro" id="IPR036388">
    <property type="entry name" value="WH-like_DNA-bd_sf"/>
</dbReference>
<organism evidence="15">
    <name type="scientific">Magallana gigas</name>
    <name type="common">Pacific oyster</name>
    <name type="synonym">Crassostrea gigas</name>
    <dbReference type="NCBI Taxonomy" id="29159"/>
    <lineage>
        <taxon>Eukaryota</taxon>
        <taxon>Metazoa</taxon>
        <taxon>Spiralia</taxon>
        <taxon>Lophotrochozoa</taxon>
        <taxon>Mollusca</taxon>
        <taxon>Bivalvia</taxon>
        <taxon>Autobranchia</taxon>
        <taxon>Pteriomorphia</taxon>
        <taxon>Ostreida</taxon>
        <taxon>Ostreoidea</taxon>
        <taxon>Ostreidae</taxon>
        <taxon>Magallana</taxon>
    </lineage>
</organism>
<dbReference type="HOGENOM" id="CLU_445003_0_0_1"/>
<evidence type="ECO:0000256" key="2">
    <source>
        <dbReference type="ARBA" id="ARBA00001946"/>
    </source>
</evidence>
<dbReference type="PRINTS" id="PR01550">
    <property type="entry name" value="TOP6AFAMILY"/>
</dbReference>
<evidence type="ECO:0000256" key="9">
    <source>
        <dbReference type="ARBA" id="ARBA00023125"/>
    </source>
</evidence>
<dbReference type="Gene3D" id="1.10.10.10">
    <property type="entry name" value="Winged helix-like DNA-binding domain superfamily/Winged helix DNA-binding domain"/>
    <property type="match status" value="1"/>
</dbReference>
<evidence type="ECO:0000256" key="6">
    <source>
        <dbReference type="ARBA" id="ARBA00022723"/>
    </source>
</evidence>
<dbReference type="GO" id="GO:0003677">
    <property type="term" value="F:DNA binding"/>
    <property type="evidence" value="ECO:0007669"/>
    <property type="project" value="UniProtKB-UniRule"/>
</dbReference>
<keyword evidence="6" id="KW-0479">Metal-binding</keyword>
<dbReference type="GO" id="GO:0042138">
    <property type="term" value="P:meiotic DNA double-strand break formation"/>
    <property type="evidence" value="ECO:0007669"/>
    <property type="project" value="InterPro"/>
</dbReference>
<evidence type="ECO:0000256" key="8">
    <source>
        <dbReference type="ARBA" id="ARBA00023029"/>
    </source>
</evidence>
<feature type="active site" description="O-(5'-phospho-DNA)-tyrosine intermediate" evidence="12">
    <location>
        <position position="357"/>
    </location>
</feature>
<evidence type="ECO:0000256" key="7">
    <source>
        <dbReference type="ARBA" id="ARBA00022842"/>
    </source>
</evidence>
<evidence type="ECO:0000256" key="3">
    <source>
        <dbReference type="ARBA" id="ARBA00004123"/>
    </source>
</evidence>
<dbReference type="Pfam" id="PF04406">
    <property type="entry name" value="TP6A_N"/>
    <property type="match status" value="1"/>
</dbReference>
<dbReference type="PANTHER" id="PTHR10848:SF0">
    <property type="entry name" value="MEIOTIC RECOMBINATION PROTEIN SPO11"/>
    <property type="match status" value="1"/>
</dbReference>
<keyword evidence="7" id="KW-0460">Magnesium</keyword>
<name>K1QL12_MAGGI</name>
<dbReference type="InterPro" id="IPR034136">
    <property type="entry name" value="TOPRIM_Topo6A/Spo11"/>
</dbReference>
<keyword evidence="8 12" id="KW-0799">Topoisomerase</keyword>
<dbReference type="EC" id="5.6.2.2" evidence="5"/>
<dbReference type="GO" id="GO:0005524">
    <property type="term" value="F:ATP binding"/>
    <property type="evidence" value="ECO:0007669"/>
    <property type="project" value="InterPro"/>
</dbReference>
<dbReference type="PANTHER" id="PTHR10848">
    <property type="entry name" value="MEIOTIC RECOMBINATION PROTEIN SPO11"/>
    <property type="match status" value="1"/>
</dbReference>
<dbReference type="CDD" id="cd00223">
    <property type="entry name" value="TOPRIM_TopoIIB_SPO"/>
    <property type="match status" value="1"/>
</dbReference>
<dbReference type="PROSITE" id="PS52041">
    <property type="entry name" value="TOPO_IIB"/>
    <property type="match status" value="1"/>
</dbReference>
<evidence type="ECO:0000256" key="1">
    <source>
        <dbReference type="ARBA" id="ARBA00000185"/>
    </source>
</evidence>
<sequence>MLTDESDTGIRNSRHTGCKTLLDHSLERTEEVMYVEEQVLISGPFSIDGSFKGCYDGSEKGGCTLILPQNETLGRGSLFPIGNICNLRVNCEDTSLSERTSDVYLVTDSFGGNFNCDVAGPLRYLFLLDLKEATLHVSRDGQQLYSDNIIVNCTRIPSSIHPLVTTERTMKMTLSNDDVPYTKGYNSRLFVLLVSGLVLALVLMAGLYAMQRRNYLKKLNNSDQQNDTRISSEFSVHVTDAAENANIYSEISPMASLEFDIDKGTILSRIDEVILSVLQQVNDNKPPVLSHFNRSTWLNVSYDENIGLCVNDAMKMTSVRFDSKQSIKKFTLMMKLLSMIYRLIQTGSFCTKRDLYYQDTTLFGNQTALDEALENVSCMIQVPRWRLHVLATSKGCIAGNLCFHDVDGNYVDCSQTKAGIQVPSHIEGLEHIQTDADFVLVVEKDAIFQRLLSEGFCERMRPCIVITGKGFPDMNTRMLLNRLWREFSPKFYILVDADPYGIEIMTVYKYGSRSLSFEAPMLTVPGLEWLGVLPSDIQRLRLKDDSFIDLKLSDRNKITDILARPYISKSQLLYKELNVLLDLGKKAEIESLDSISTSFLTNVYLPTKLKHGCS</sequence>
<dbReference type="PRINTS" id="PR01551">
    <property type="entry name" value="SPO11HOMOLOG"/>
</dbReference>
<evidence type="ECO:0000259" key="13">
    <source>
        <dbReference type="Pfam" id="PF04406"/>
    </source>
</evidence>
<accession>K1QL12</accession>
<dbReference type="Pfam" id="PF21180">
    <property type="entry name" value="TOP6A-Spo11_Toprim"/>
    <property type="match status" value="1"/>
</dbReference>
<dbReference type="Gene3D" id="3.40.1360.10">
    <property type="match status" value="1"/>
</dbReference>
<dbReference type="GO" id="GO:0007131">
    <property type="term" value="P:reciprocal meiotic recombination"/>
    <property type="evidence" value="ECO:0007669"/>
    <property type="project" value="TreeGrafter"/>
</dbReference>
<dbReference type="GO" id="GO:0000706">
    <property type="term" value="P:meiotic DNA double-strand break processing"/>
    <property type="evidence" value="ECO:0007669"/>
    <property type="project" value="TreeGrafter"/>
</dbReference>
<evidence type="ECO:0000313" key="15">
    <source>
        <dbReference type="EMBL" id="EKC34523.1"/>
    </source>
</evidence>
<keyword evidence="9 12" id="KW-0238">DNA-binding</keyword>
<feature type="domain" description="Topoisomerase 6 subunit A/Spo11 TOPRIM" evidence="14">
    <location>
        <begin position="438"/>
        <end position="609"/>
    </location>
</feature>
<reference evidence="15" key="1">
    <citation type="journal article" date="2012" name="Nature">
        <title>The oyster genome reveals stress adaptation and complexity of shell formation.</title>
        <authorList>
            <person name="Zhang G."/>
            <person name="Fang X."/>
            <person name="Guo X."/>
            <person name="Li L."/>
            <person name="Luo R."/>
            <person name="Xu F."/>
            <person name="Yang P."/>
            <person name="Zhang L."/>
            <person name="Wang X."/>
            <person name="Qi H."/>
            <person name="Xiong Z."/>
            <person name="Que H."/>
            <person name="Xie Y."/>
            <person name="Holland P.W."/>
            <person name="Paps J."/>
            <person name="Zhu Y."/>
            <person name="Wu F."/>
            <person name="Chen Y."/>
            <person name="Wang J."/>
            <person name="Peng C."/>
            <person name="Meng J."/>
            <person name="Yang L."/>
            <person name="Liu J."/>
            <person name="Wen B."/>
            <person name="Zhang N."/>
            <person name="Huang Z."/>
            <person name="Zhu Q."/>
            <person name="Feng Y."/>
            <person name="Mount A."/>
            <person name="Hedgecock D."/>
            <person name="Xu Z."/>
            <person name="Liu Y."/>
            <person name="Domazet-Loso T."/>
            <person name="Du Y."/>
            <person name="Sun X."/>
            <person name="Zhang S."/>
            <person name="Liu B."/>
            <person name="Cheng P."/>
            <person name="Jiang X."/>
            <person name="Li J."/>
            <person name="Fan D."/>
            <person name="Wang W."/>
            <person name="Fu W."/>
            <person name="Wang T."/>
            <person name="Wang B."/>
            <person name="Zhang J."/>
            <person name="Peng Z."/>
            <person name="Li Y."/>
            <person name="Li N."/>
            <person name="Wang J."/>
            <person name="Chen M."/>
            <person name="He Y."/>
            <person name="Tan F."/>
            <person name="Song X."/>
            <person name="Zheng Q."/>
            <person name="Huang R."/>
            <person name="Yang H."/>
            <person name="Du X."/>
            <person name="Chen L."/>
            <person name="Yang M."/>
            <person name="Gaffney P.M."/>
            <person name="Wang S."/>
            <person name="Luo L."/>
            <person name="She Z."/>
            <person name="Ming Y."/>
            <person name="Huang W."/>
            <person name="Zhang S."/>
            <person name="Huang B."/>
            <person name="Zhang Y."/>
            <person name="Qu T."/>
            <person name="Ni P."/>
            <person name="Miao G."/>
            <person name="Wang J."/>
            <person name="Wang Q."/>
            <person name="Steinberg C.E."/>
            <person name="Wang H."/>
            <person name="Li N."/>
            <person name="Qian L."/>
            <person name="Zhang G."/>
            <person name="Li Y."/>
            <person name="Yang H."/>
            <person name="Liu X."/>
            <person name="Wang J."/>
            <person name="Yin Y."/>
            <person name="Wang J."/>
        </authorList>
    </citation>
    <scope>NUCLEOTIDE SEQUENCE [LARGE SCALE GENOMIC DNA]</scope>
    <source>
        <strain evidence="15">05x7-T-G4-1.051#20</strain>
    </source>
</reference>